<dbReference type="AlphaFoldDB" id="A0A9Q3CG37"/>
<reference evidence="2" key="1">
    <citation type="submission" date="2021-03" db="EMBL/GenBank/DDBJ databases">
        <title>Draft genome sequence of rust myrtle Austropuccinia psidii MF-1, a brazilian biotype.</title>
        <authorList>
            <person name="Quecine M.C."/>
            <person name="Pachon D.M.R."/>
            <person name="Bonatelli M.L."/>
            <person name="Correr F.H."/>
            <person name="Franceschini L.M."/>
            <person name="Leite T.F."/>
            <person name="Margarido G.R.A."/>
            <person name="Almeida C.A."/>
            <person name="Ferrarezi J.A."/>
            <person name="Labate C.A."/>
        </authorList>
    </citation>
    <scope>NUCLEOTIDE SEQUENCE</scope>
    <source>
        <strain evidence="2">MF-1</strain>
    </source>
</reference>
<comment type="caution">
    <text evidence="2">The sequence shown here is derived from an EMBL/GenBank/DDBJ whole genome shotgun (WGS) entry which is preliminary data.</text>
</comment>
<feature type="region of interest" description="Disordered" evidence="1">
    <location>
        <begin position="61"/>
        <end position="94"/>
    </location>
</feature>
<dbReference type="Proteomes" id="UP000765509">
    <property type="component" value="Unassembled WGS sequence"/>
</dbReference>
<gene>
    <name evidence="2" type="ORF">O181_022913</name>
</gene>
<proteinExistence type="predicted"/>
<sequence>MDGSPSALHREDSGSSSQNLPREGDSIINSDEENHKSIHTDSTGKKSIFIQGLERLAIEDGGLHNASQDAQEEISSGEFKSQQRARMNKKTLQV</sequence>
<evidence type="ECO:0000313" key="2">
    <source>
        <dbReference type="EMBL" id="MBW0483198.1"/>
    </source>
</evidence>
<dbReference type="EMBL" id="AVOT02007117">
    <property type="protein sequence ID" value="MBW0483198.1"/>
    <property type="molecule type" value="Genomic_DNA"/>
</dbReference>
<organism evidence="2 3">
    <name type="scientific">Austropuccinia psidii MF-1</name>
    <dbReference type="NCBI Taxonomy" id="1389203"/>
    <lineage>
        <taxon>Eukaryota</taxon>
        <taxon>Fungi</taxon>
        <taxon>Dikarya</taxon>
        <taxon>Basidiomycota</taxon>
        <taxon>Pucciniomycotina</taxon>
        <taxon>Pucciniomycetes</taxon>
        <taxon>Pucciniales</taxon>
        <taxon>Sphaerophragmiaceae</taxon>
        <taxon>Austropuccinia</taxon>
    </lineage>
</organism>
<accession>A0A9Q3CG37</accession>
<feature type="compositionally biased region" description="Polar residues" evidence="1">
    <location>
        <begin position="78"/>
        <end position="94"/>
    </location>
</feature>
<name>A0A9Q3CG37_9BASI</name>
<feature type="region of interest" description="Disordered" evidence="1">
    <location>
        <begin position="1"/>
        <end position="46"/>
    </location>
</feature>
<keyword evidence="3" id="KW-1185">Reference proteome</keyword>
<feature type="compositionally biased region" description="Basic and acidic residues" evidence="1">
    <location>
        <begin position="32"/>
        <end position="44"/>
    </location>
</feature>
<protein>
    <submittedName>
        <fullName evidence="2">Uncharacterized protein</fullName>
    </submittedName>
</protein>
<evidence type="ECO:0000313" key="3">
    <source>
        <dbReference type="Proteomes" id="UP000765509"/>
    </source>
</evidence>
<evidence type="ECO:0000256" key="1">
    <source>
        <dbReference type="SAM" id="MobiDB-lite"/>
    </source>
</evidence>